<proteinExistence type="predicted"/>
<dbReference type="Proteomes" id="UP000679284">
    <property type="component" value="Plasmid unnamed5"/>
</dbReference>
<accession>A0A8J8MVS4</accession>
<dbReference type="GO" id="GO:0015074">
    <property type="term" value="P:DNA integration"/>
    <property type="evidence" value="ECO:0007669"/>
    <property type="project" value="InterPro"/>
</dbReference>
<evidence type="ECO:0000259" key="2">
    <source>
        <dbReference type="PROSITE" id="PS51898"/>
    </source>
</evidence>
<dbReference type="AlphaFoldDB" id="A0A8J8MVS4"/>
<keyword evidence="4" id="KW-1185">Reference proteome</keyword>
<name>A0A8J8MVS4_9RHOB</name>
<keyword evidence="1" id="KW-0233">DNA recombination</keyword>
<keyword evidence="3" id="KW-0614">Plasmid</keyword>
<organism evidence="3 4">
    <name type="scientific">Falsirhodobacter algicola</name>
    <dbReference type="NCBI Taxonomy" id="2692330"/>
    <lineage>
        <taxon>Bacteria</taxon>
        <taxon>Pseudomonadati</taxon>
        <taxon>Pseudomonadota</taxon>
        <taxon>Alphaproteobacteria</taxon>
        <taxon>Rhodobacterales</taxon>
        <taxon>Paracoccaceae</taxon>
        <taxon>Falsirhodobacter</taxon>
    </lineage>
</organism>
<dbReference type="GO" id="GO:0003677">
    <property type="term" value="F:DNA binding"/>
    <property type="evidence" value="ECO:0007669"/>
    <property type="project" value="InterPro"/>
</dbReference>
<reference evidence="3" key="1">
    <citation type="submission" date="2020-01" db="EMBL/GenBank/DDBJ databases">
        <authorList>
            <person name="Yang Y."/>
            <person name="Kwon Y.M."/>
        </authorList>
    </citation>
    <scope>NUCLEOTIDE SEQUENCE</scope>
    <source>
        <strain evidence="3">PG104</strain>
        <plasmid evidence="3">unnamed5</plasmid>
    </source>
</reference>
<geneLocation type="plasmid" evidence="3 4">
    <name>unnamed5</name>
</geneLocation>
<evidence type="ECO:0000256" key="1">
    <source>
        <dbReference type="ARBA" id="ARBA00023172"/>
    </source>
</evidence>
<dbReference type="RefSeq" id="WP_211785636.1">
    <property type="nucleotide sequence ID" value="NZ_CP047294.1"/>
</dbReference>
<dbReference type="SUPFAM" id="SSF56349">
    <property type="entry name" value="DNA breaking-rejoining enzymes"/>
    <property type="match status" value="1"/>
</dbReference>
<feature type="domain" description="Tyr recombinase" evidence="2">
    <location>
        <begin position="380"/>
        <end position="586"/>
    </location>
</feature>
<evidence type="ECO:0000313" key="3">
    <source>
        <dbReference type="EMBL" id="QUS37404.1"/>
    </source>
</evidence>
<evidence type="ECO:0000313" key="4">
    <source>
        <dbReference type="Proteomes" id="UP000679284"/>
    </source>
</evidence>
<dbReference type="InterPro" id="IPR002104">
    <property type="entry name" value="Integrase_catalytic"/>
</dbReference>
<dbReference type="KEGG" id="fap:GR316_13550"/>
<protein>
    <recommendedName>
        <fullName evidence="2">Tyr recombinase domain-containing protein</fullName>
    </recommendedName>
</protein>
<gene>
    <name evidence="3" type="ORF">GR316_13550</name>
</gene>
<sequence length="605" mass="68895">MKHSFPVKSIPVHPEMPEPPENMQDVLIWLQNKRPYAYATIIDYKAQIARIPEIFGVNNLRYVEADAALFNPRLKQNRFPAEHFKSNEAWLRWSGKIIGMLSRFHGETDARRERRKRQDGWLHLLDLANLQVGVGTGRSPKMLIPIRVLADEARKAGIEPHALTAGWFAALGDELPRARWDSVRLSLKNLHILASLSPDIATMLPMETLPESVQARRAKQYTLSEALARQADQLIEEIGAGVYDPIMGDRVGCLAPATLAVKRAALRKYLGAGVAHDIISRDCVDLKQAFAENVFYKVVRALCQETDPSRRISARSLHQYVDAWMALGAHLGVPVSFMKDSQKRNATLKQGRELRKTMPRETREFCAGLLRNRGKEMTFRSLHLRFKEHAERLIAADEPTTSFTEEHIIQFGILGAYSAIALWGLPLRIANMRDLRHLGPHPNLVLPQQARARARLQIPKEAVKNRVDISAHLAQGPTRGLEVVEWYIEHIRPRIPWADRSEYLFPGYNGKSISDKALRNWLQHHSRDLGIQMSPHNFRHGLASLWLRSRPGDYSGAARLLCNSPATVRTYYAWIDHEAEMINVQNELARQAGFRVDDKENYDKK</sequence>
<dbReference type="GO" id="GO:0006310">
    <property type="term" value="P:DNA recombination"/>
    <property type="evidence" value="ECO:0007669"/>
    <property type="project" value="UniProtKB-KW"/>
</dbReference>
<dbReference type="EMBL" id="CP047294">
    <property type="protein sequence ID" value="QUS37404.1"/>
    <property type="molecule type" value="Genomic_DNA"/>
</dbReference>
<dbReference type="PROSITE" id="PS51898">
    <property type="entry name" value="TYR_RECOMBINASE"/>
    <property type="match status" value="1"/>
</dbReference>
<dbReference type="InterPro" id="IPR013762">
    <property type="entry name" value="Integrase-like_cat_sf"/>
</dbReference>
<dbReference type="InterPro" id="IPR011010">
    <property type="entry name" value="DNA_brk_join_enz"/>
</dbReference>
<dbReference type="Gene3D" id="1.10.443.10">
    <property type="entry name" value="Intergrase catalytic core"/>
    <property type="match status" value="1"/>
</dbReference>